<name>A0A2P5Y3V1_GOSBA</name>
<gene>
    <name evidence="2" type="ORF">GOBAR_AA10418</name>
</gene>
<dbReference type="EMBL" id="KZ663751">
    <property type="protein sequence ID" value="PPS10227.1"/>
    <property type="molecule type" value="Genomic_DNA"/>
</dbReference>
<organism evidence="2 3">
    <name type="scientific">Gossypium barbadense</name>
    <name type="common">Sea Island cotton</name>
    <name type="synonym">Hibiscus barbadensis</name>
    <dbReference type="NCBI Taxonomy" id="3634"/>
    <lineage>
        <taxon>Eukaryota</taxon>
        <taxon>Viridiplantae</taxon>
        <taxon>Streptophyta</taxon>
        <taxon>Embryophyta</taxon>
        <taxon>Tracheophyta</taxon>
        <taxon>Spermatophyta</taxon>
        <taxon>Magnoliopsida</taxon>
        <taxon>eudicotyledons</taxon>
        <taxon>Gunneridae</taxon>
        <taxon>Pentapetalae</taxon>
        <taxon>rosids</taxon>
        <taxon>malvids</taxon>
        <taxon>Malvales</taxon>
        <taxon>Malvaceae</taxon>
        <taxon>Malvoideae</taxon>
        <taxon>Gossypium</taxon>
    </lineage>
</organism>
<dbReference type="AlphaFoldDB" id="A0A2P5Y3V1"/>
<proteinExistence type="predicted"/>
<dbReference type="Proteomes" id="UP000239757">
    <property type="component" value="Unassembled WGS sequence"/>
</dbReference>
<protein>
    <submittedName>
        <fullName evidence="2">Uncharacterized protein</fullName>
    </submittedName>
</protein>
<evidence type="ECO:0000313" key="2">
    <source>
        <dbReference type="EMBL" id="PPS10227.1"/>
    </source>
</evidence>
<sequence length="466" mass="52006">MSETRFQNTETALKNQQASIQGLETQISQLSKLISERPQGSLPSNTEPNPREHLNAISTQDKEGFIAPEPELMQETVVSKGERTLRVGEETITLQARNSGITSNIEGNSPHQSTKTDNITLHKLSFKEVHEPCSRNDRGHIHEERRLRIEKLDEWRAHKLRTHDKSKLHQNKPDTSPHQLKVGDKVLLDAIHPHIVTTTPNEEIPLMVLSIFPFGTVEVSHPKFNTFKHTWPGTRVCLKPWQSRRRDTIVRYGRVEAGHDFPKTRDVINPHGRATWPWVNLIGEHGCGTGKTRACQGQGSILFLRHGHETLSSLDGSRSCSATIPHPCVLGVYGTWPCPTIIPSFVRFSHTRVLGTTPVYCCLRLHGTGVSPARVEEIESSLTSGAQRCQHMKPPHELDERVVVAELVGPRVVGGDIMRNILVGLLLSRLCDTILGRVGSSAPLDHSDAKHARDALWRHLANEGEG</sequence>
<reference evidence="2 3" key="1">
    <citation type="submission" date="2015-01" db="EMBL/GenBank/DDBJ databases">
        <title>Genome of allotetraploid Gossypium barbadense reveals genomic plasticity and fiber elongation in cotton evolution.</title>
        <authorList>
            <person name="Chen X."/>
            <person name="Liu X."/>
            <person name="Zhao B."/>
            <person name="Zheng H."/>
            <person name="Hu Y."/>
            <person name="Lu G."/>
            <person name="Yang C."/>
            <person name="Chen J."/>
            <person name="Shan C."/>
            <person name="Zhang L."/>
            <person name="Zhou Y."/>
            <person name="Wang L."/>
            <person name="Guo W."/>
            <person name="Bai Y."/>
            <person name="Ruan J."/>
            <person name="Shangguan X."/>
            <person name="Mao Y."/>
            <person name="Jiang J."/>
            <person name="Zhu Y."/>
            <person name="Lei J."/>
            <person name="Kang H."/>
            <person name="Chen S."/>
            <person name="He X."/>
            <person name="Wang R."/>
            <person name="Wang Y."/>
            <person name="Chen J."/>
            <person name="Wang L."/>
            <person name="Yu S."/>
            <person name="Wang B."/>
            <person name="Wei J."/>
            <person name="Song S."/>
            <person name="Lu X."/>
            <person name="Gao Z."/>
            <person name="Gu W."/>
            <person name="Deng X."/>
            <person name="Ma D."/>
            <person name="Wang S."/>
            <person name="Liang W."/>
            <person name="Fang L."/>
            <person name="Cai C."/>
            <person name="Zhu X."/>
            <person name="Zhou B."/>
            <person name="Zhang Y."/>
            <person name="Chen Z."/>
            <person name="Xu S."/>
            <person name="Zhu R."/>
            <person name="Wang S."/>
            <person name="Zhang T."/>
            <person name="Zhao G."/>
        </authorList>
    </citation>
    <scope>NUCLEOTIDE SEQUENCE [LARGE SCALE GENOMIC DNA]</scope>
    <source>
        <strain evidence="3">cv. Xinhai21</strain>
        <tissue evidence="2">Leaf</tissue>
    </source>
</reference>
<evidence type="ECO:0000313" key="3">
    <source>
        <dbReference type="Proteomes" id="UP000239757"/>
    </source>
</evidence>
<accession>A0A2P5Y3V1</accession>
<keyword evidence="1" id="KW-0175">Coiled coil</keyword>
<feature type="coiled-coil region" evidence="1">
    <location>
        <begin position="6"/>
        <end position="33"/>
    </location>
</feature>
<evidence type="ECO:0000256" key="1">
    <source>
        <dbReference type="SAM" id="Coils"/>
    </source>
</evidence>